<accession>A0A6N7W9Z3</accession>
<dbReference type="GO" id="GO:0005524">
    <property type="term" value="F:ATP binding"/>
    <property type="evidence" value="ECO:0007669"/>
    <property type="project" value="InterPro"/>
</dbReference>
<dbReference type="Gene3D" id="1.10.510.10">
    <property type="entry name" value="Transferase(Phosphotransferase) domain 1"/>
    <property type="match status" value="1"/>
</dbReference>
<dbReference type="PROSITE" id="PS50011">
    <property type="entry name" value="PROTEIN_KINASE_DOM"/>
    <property type="match status" value="1"/>
</dbReference>
<feature type="domain" description="Protein kinase" evidence="1">
    <location>
        <begin position="30"/>
        <end position="306"/>
    </location>
</feature>
<dbReference type="GO" id="GO:0004674">
    <property type="term" value="F:protein serine/threonine kinase activity"/>
    <property type="evidence" value="ECO:0007669"/>
    <property type="project" value="UniProtKB-KW"/>
</dbReference>
<keyword evidence="2" id="KW-0808">Transferase</keyword>
<keyword evidence="3" id="KW-1185">Reference proteome</keyword>
<dbReference type="InterPro" id="IPR000719">
    <property type="entry name" value="Prot_kinase_dom"/>
</dbReference>
<reference evidence="2 3" key="1">
    <citation type="submission" date="2019-08" db="EMBL/GenBank/DDBJ databases">
        <title>In-depth cultivation of the pig gut microbiome towards novel bacterial diversity and tailored functional studies.</title>
        <authorList>
            <person name="Wylensek D."/>
            <person name="Hitch T.C.A."/>
            <person name="Clavel T."/>
        </authorList>
    </citation>
    <scope>NUCLEOTIDE SEQUENCE [LARGE SCALE GENOMIC DNA]</scope>
    <source>
        <strain evidence="2 3">WCA-389-WT-23B</strain>
    </source>
</reference>
<name>A0A6N7W9Z3_9FIRM</name>
<dbReference type="Proteomes" id="UP000436047">
    <property type="component" value="Unassembled WGS sequence"/>
</dbReference>
<dbReference type="AlphaFoldDB" id="A0A6N7W9Z3"/>
<keyword evidence="2" id="KW-0418">Kinase</keyword>
<dbReference type="EMBL" id="VUMI01000004">
    <property type="protein sequence ID" value="MSS87503.1"/>
    <property type="molecule type" value="Genomic_DNA"/>
</dbReference>
<dbReference type="InterPro" id="IPR011009">
    <property type="entry name" value="Kinase-like_dom_sf"/>
</dbReference>
<protein>
    <submittedName>
        <fullName evidence="2">Serine/threonine protein kinase</fullName>
    </submittedName>
</protein>
<organism evidence="2 3">
    <name type="scientific">Eisenbergiella porci</name>
    <dbReference type="NCBI Taxonomy" id="2652274"/>
    <lineage>
        <taxon>Bacteria</taxon>
        <taxon>Bacillati</taxon>
        <taxon>Bacillota</taxon>
        <taxon>Clostridia</taxon>
        <taxon>Lachnospirales</taxon>
        <taxon>Lachnospiraceae</taxon>
        <taxon>Eisenbergiella</taxon>
    </lineage>
</organism>
<evidence type="ECO:0000259" key="1">
    <source>
        <dbReference type="PROSITE" id="PS50011"/>
    </source>
</evidence>
<gene>
    <name evidence="2" type="ORF">FYJ45_03835</name>
</gene>
<dbReference type="SUPFAM" id="SSF56112">
    <property type="entry name" value="Protein kinase-like (PK-like)"/>
    <property type="match status" value="1"/>
</dbReference>
<sequence>MTQQIELDGITFRLKTWCDFSWLRSYGTAFRVIDATGSGCLCIVMQKGSQRYFLKIAGADTIYAEVPPDESIRVLKNAADLYQELAHPNLIHLIEYFPHENLYVAVFDWVEGECLFDFWNFEKYTQNKQLIRPSDRFHTLSARKKLQCAEVLFSYLEKTAEKGYVAVDFYDGSIMYDFNTDQTMICDIDFFRKMPAYNNMGEKLFGTKRLKSPEEYILGAKLDEKTNVFTLGALLFDFFGEFSSSDIAERYMKNAFSPCDREKWELNTACYEAAGKAVSAERNSRYRTIREFHLVWEKAVNSDTDI</sequence>
<evidence type="ECO:0000313" key="3">
    <source>
        <dbReference type="Proteomes" id="UP000436047"/>
    </source>
</evidence>
<comment type="caution">
    <text evidence="2">The sequence shown here is derived from an EMBL/GenBank/DDBJ whole genome shotgun (WGS) entry which is preliminary data.</text>
</comment>
<proteinExistence type="predicted"/>
<evidence type="ECO:0000313" key="2">
    <source>
        <dbReference type="EMBL" id="MSS87503.1"/>
    </source>
</evidence>
<keyword evidence="2" id="KW-0723">Serine/threonine-protein kinase</keyword>